<protein>
    <submittedName>
        <fullName evidence="1">Uncharacterized protein</fullName>
    </submittedName>
</protein>
<keyword evidence="2" id="KW-1185">Reference proteome</keyword>
<dbReference type="EMBL" id="SNXS01000002">
    <property type="protein sequence ID" value="TDP72269.1"/>
    <property type="molecule type" value="Genomic_DNA"/>
</dbReference>
<name>A0A4R6QPD7_9BURK</name>
<evidence type="ECO:0000313" key="1">
    <source>
        <dbReference type="EMBL" id="TDP72269.1"/>
    </source>
</evidence>
<dbReference type="InParanoid" id="A0A4R6QPD7"/>
<evidence type="ECO:0000313" key="2">
    <source>
        <dbReference type="Proteomes" id="UP000295361"/>
    </source>
</evidence>
<dbReference type="Proteomes" id="UP000295361">
    <property type="component" value="Unassembled WGS sequence"/>
</dbReference>
<organism evidence="1 2">
    <name type="scientific">Roseateles toxinivorans</name>
    <dbReference type="NCBI Taxonomy" id="270368"/>
    <lineage>
        <taxon>Bacteria</taxon>
        <taxon>Pseudomonadati</taxon>
        <taxon>Pseudomonadota</taxon>
        <taxon>Betaproteobacteria</taxon>
        <taxon>Burkholderiales</taxon>
        <taxon>Sphaerotilaceae</taxon>
        <taxon>Roseateles</taxon>
    </lineage>
</organism>
<comment type="caution">
    <text evidence="1">The sequence shown here is derived from an EMBL/GenBank/DDBJ whole genome shotgun (WGS) entry which is preliminary data.</text>
</comment>
<reference evidence="1 2" key="1">
    <citation type="submission" date="2019-03" db="EMBL/GenBank/DDBJ databases">
        <title>Genomic Encyclopedia of Type Strains, Phase IV (KMG-IV): sequencing the most valuable type-strain genomes for metagenomic binning, comparative biology and taxonomic classification.</title>
        <authorList>
            <person name="Goeker M."/>
        </authorList>
    </citation>
    <scope>NUCLEOTIDE SEQUENCE [LARGE SCALE GENOMIC DNA]</scope>
    <source>
        <strain evidence="1 2">DSM 16998</strain>
    </source>
</reference>
<proteinExistence type="predicted"/>
<sequence length="117" mass="13520">MRKQLRLIIEHTEHRRIQAKPPSELKNRQLAIESPVCGPNQAVADWTQQAPDFCIDVSHAPRGMHNQAYCRVWSQLFRQLVGVNEQASGWLLFQRRANGSELCMCLGWMQHAIEVEQ</sequence>
<dbReference type="AlphaFoldDB" id="A0A4R6QPD7"/>
<accession>A0A4R6QPD7</accession>
<gene>
    <name evidence="1" type="ORF">DES47_10214</name>
</gene>